<evidence type="ECO:0000313" key="1">
    <source>
        <dbReference type="EMBL" id="MBD2529279.1"/>
    </source>
</evidence>
<comment type="caution">
    <text evidence="1">The sequence shown here is derived from an EMBL/GenBank/DDBJ whole genome shotgun (WGS) entry which is preliminary data.</text>
</comment>
<reference evidence="1 2" key="1">
    <citation type="journal article" date="2020" name="ISME J.">
        <title>Comparative genomics reveals insights into cyanobacterial evolution and habitat adaptation.</title>
        <authorList>
            <person name="Chen M.Y."/>
            <person name="Teng W.K."/>
            <person name="Zhao L."/>
            <person name="Hu C.X."/>
            <person name="Zhou Y.K."/>
            <person name="Han B.P."/>
            <person name="Song L.R."/>
            <person name="Shu W.S."/>
        </authorList>
    </citation>
    <scope>NUCLEOTIDE SEQUENCE [LARGE SCALE GENOMIC DNA]</scope>
    <source>
        <strain evidence="1 2">FACHB-838</strain>
    </source>
</reference>
<keyword evidence="2" id="KW-1185">Reference proteome</keyword>
<name>A0ABR8DJ45_9NOSO</name>
<organism evidence="1 2">
    <name type="scientific">Nostoc flagelliforme FACHB-838</name>
    <dbReference type="NCBI Taxonomy" id="2692904"/>
    <lineage>
        <taxon>Bacteria</taxon>
        <taxon>Bacillati</taxon>
        <taxon>Cyanobacteriota</taxon>
        <taxon>Cyanophyceae</taxon>
        <taxon>Nostocales</taxon>
        <taxon>Nostocaceae</taxon>
        <taxon>Nostoc</taxon>
    </lineage>
</organism>
<proteinExistence type="predicted"/>
<accession>A0ABR8DJ45</accession>
<gene>
    <name evidence="1" type="ORF">H6G97_06710</name>
</gene>
<sequence>MSQRYRSVTAALYWLSSLQEATPMTRSAITALAPLGLLRIRVPISEPEG</sequence>
<dbReference type="EMBL" id="JACJSI010000008">
    <property type="protein sequence ID" value="MBD2529279.1"/>
    <property type="molecule type" value="Genomic_DNA"/>
</dbReference>
<evidence type="ECO:0000313" key="2">
    <source>
        <dbReference type="Proteomes" id="UP000623440"/>
    </source>
</evidence>
<protein>
    <submittedName>
        <fullName evidence="1">Uncharacterized protein</fullName>
    </submittedName>
</protein>
<dbReference type="RefSeq" id="WP_190939882.1">
    <property type="nucleotide sequence ID" value="NZ_JACJSI010000008.1"/>
</dbReference>
<dbReference type="Proteomes" id="UP000623440">
    <property type="component" value="Unassembled WGS sequence"/>
</dbReference>